<sequence>MVTNLDLYLQLRRLVVVRRKLRRNLRKKLDNHQVNVVHRLLHLTAVQRKDPRIRNVNIAPTVIPPVVPVQDAVRAEKGASLDVAAVVDPQIVVKGNGNANAKGNARGNVADVKETDEKGPESVVDRLKDADVRVHALDDVQETDRETGAAPVPADVRVRPDVLVDARVIDAPGTDVRETGVLEIDPGTGSHETVQETGGPRIENLAIEGPVISLRSGWKNLCPYQGKKTLKNYTSQLNGTLFHQSARKNMLRVLVGNHLWQTINLLQ</sequence>
<dbReference type="Proteomes" id="UP001314205">
    <property type="component" value="Unassembled WGS sequence"/>
</dbReference>
<organism evidence="1 2">
    <name type="scientific">Parnassius mnemosyne</name>
    <name type="common">clouded apollo</name>
    <dbReference type="NCBI Taxonomy" id="213953"/>
    <lineage>
        <taxon>Eukaryota</taxon>
        <taxon>Metazoa</taxon>
        <taxon>Ecdysozoa</taxon>
        <taxon>Arthropoda</taxon>
        <taxon>Hexapoda</taxon>
        <taxon>Insecta</taxon>
        <taxon>Pterygota</taxon>
        <taxon>Neoptera</taxon>
        <taxon>Endopterygota</taxon>
        <taxon>Lepidoptera</taxon>
        <taxon>Glossata</taxon>
        <taxon>Ditrysia</taxon>
        <taxon>Papilionoidea</taxon>
        <taxon>Papilionidae</taxon>
        <taxon>Parnassiinae</taxon>
        <taxon>Parnassini</taxon>
        <taxon>Parnassius</taxon>
        <taxon>Driopa</taxon>
    </lineage>
</organism>
<evidence type="ECO:0000313" key="2">
    <source>
        <dbReference type="Proteomes" id="UP001314205"/>
    </source>
</evidence>
<gene>
    <name evidence="1" type="ORF">PARMNEM_LOCUS22490</name>
</gene>
<dbReference type="EMBL" id="CAVLGL010000159">
    <property type="protein sequence ID" value="CAK1604245.1"/>
    <property type="molecule type" value="Genomic_DNA"/>
</dbReference>
<protein>
    <submittedName>
        <fullName evidence="1">Uncharacterized protein</fullName>
    </submittedName>
</protein>
<accession>A0AAV1MAS1</accession>
<dbReference type="AlphaFoldDB" id="A0AAV1MAS1"/>
<proteinExistence type="predicted"/>
<evidence type="ECO:0000313" key="1">
    <source>
        <dbReference type="EMBL" id="CAK1604245.1"/>
    </source>
</evidence>
<keyword evidence="2" id="KW-1185">Reference proteome</keyword>
<name>A0AAV1MAS1_9NEOP</name>
<comment type="caution">
    <text evidence="1">The sequence shown here is derived from an EMBL/GenBank/DDBJ whole genome shotgun (WGS) entry which is preliminary data.</text>
</comment>
<reference evidence="1 2" key="1">
    <citation type="submission" date="2023-11" db="EMBL/GenBank/DDBJ databases">
        <authorList>
            <person name="Hedman E."/>
            <person name="Englund M."/>
            <person name="Stromberg M."/>
            <person name="Nyberg Akerstrom W."/>
            <person name="Nylinder S."/>
            <person name="Jareborg N."/>
            <person name="Kallberg Y."/>
            <person name="Kronander E."/>
        </authorList>
    </citation>
    <scope>NUCLEOTIDE SEQUENCE [LARGE SCALE GENOMIC DNA]</scope>
</reference>